<evidence type="ECO:0000256" key="1">
    <source>
        <dbReference type="SAM" id="MobiDB-lite"/>
    </source>
</evidence>
<dbReference type="InterPro" id="IPR017474">
    <property type="entry name" value="PEF_CTERM_C"/>
</dbReference>
<name>A0A0E3LE17_9EURY</name>
<feature type="compositionally biased region" description="Low complexity" evidence="1">
    <location>
        <begin position="170"/>
        <end position="179"/>
    </location>
</feature>
<organism evidence="3 4">
    <name type="scientific">Methanosarcina siciliae C2J</name>
    <dbReference type="NCBI Taxonomy" id="1434118"/>
    <lineage>
        <taxon>Archaea</taxon>
        <taxon>Methanobacteriati</taxon>
        <taxon>Methanobacteriota</taxon>
        <taxon>Stenosarchaea group</taxon>
        <taxon>Methanomicrobia</taxon>
        <taxon>Methanosarcinales</taxon>
        <taxon>Methanosarcinaceae</taxon>
        <taxon>Methanosarcina</taxon>
    </lineage>
</organism>
<proteinExistence type="predicted"/>
<protein>
    <recommendedName>
        <fullName evidence="2">PEF-CTERM protein sorting domain-containing protein</fullName>
    </recommendedName>
</protein>
<dbReference type="KEGG" id="msj:MSSAC_3651"/>
<feature type="compositionally biased region" description="Acidic residues" evidence="1">
    <location>
        <begin position="228"/>
        <end position="239"/>
    </location>
</feature>
<sequence length="426" mass="47549">MRKNYSRLFFMLNMTIILIIIPVNAGEISVTFEEGRLCAGEEIGNTYSDQGITFSHGVQFVDLGNLNSEKEMGFWNPDNRITQIYFSPAVTSVSIDFENTLAGNLDAFLVNGKVLSKSEYNCEWTSKNTLRIESNDTNIQSIEISSKLPCSKKIKFDNLCYEQVTETLTNSSRRNNRNSGNADNEDPDDENKKISSGKSKNSDNTDNKDCKEEAEETIPGNDTNSDNSDNEDCGGEIEETPCKNDTEKDEICPGVPEKDPCNDTEKDEICPGVPEKDPCNDTEKDEICPGVPEKDPCNDTEKDEICPGVPEKDPCNDTEKDEICPGVPEKDPCNDTEKDEICPDVPEKDPCNDTEKDEICPDVPEKDPCNDTEKDEICPDVPEKDPCKNDTKPDKPCNQEIPEYPSIVFPVVTILGMIFILQRGRN</sequence>
<dbReference type="AlphaFoldDB" id="A0A0E3LE17"/>
<feature type="compositionally biased region" description="Basic and acidic residues" evidence="1">
    <location>
        <begin position="240"/>
        <end position="397"/>
    </location>
</feature>
<evidence type="ECO:0000313" key="3">
    <source>
        <dbReference type="EMBL" id="AKB38241.1"/>
    </source>
</evidence>
<dbReference type="PATRIC" id="fig|1434118.4.peg.4712"/>
<dbReference type="Pfam" id="PF26596">
    <property type="entry name" value="PEF-CTERM_ARCH"/>
    <property type="match status" value="1"/>
</dbReference>
<feature type="compositionally biased region" description="Basic and acidic residues" evidence="1">
    <location>
        <begin position="200"/>
        <end position="211"/>
    </location>
</feature>
<feature type="domain" description="PEF-CTERM protein sorting" evidence="2">
    <location>
        <begin position="401"/>
        <end position="423"/>
    </location>
</feature>
<evidence type="ECO:0000259" key="2">
    <source>
        <dbReference type="Pfam" id="PF26596"/>
    </source>
</evidence>
<accession>A0A0E3LE17</accession>
<reference evidence="3 4" key="1">
    <citation type="submission" date="2014-07" db="EMBL/GenBank/DDBJ databases">
        <title>Methanogenic archaea and the global carbon cycle.</title>
        <authorList>
            <person name="Henriksen J.R."/>
            <person name="Luke J."/>
            <person name="Reinhart S."/>
            <person name="Benedict M.N."/>
            <person name="Youngblut N.D."/>
            <person name="Metcalf M.E."/>
            <person name="Whitaker R.J."/>
            <person name="Metcalf W.W."/>
        </authorList>
    </citation>
    <scope>NUCLEOTIDE SEQUENCE [LARGE SCALE GENOMIC DNA]</scope>
    <source>
        <strain evidence="3 4">C2J</strain>
    </source>
</reference>
<gene>
    <name evidence="3" type="ORF">MSSAC_3651</name>
</gene>
<evidence type="ECO:0000313" key="4">
    <source>
        <dbReference type="Proteomes" id="UP000033123"/>
    </source>
</evidence>
<feature type="region of interest" description="Disordered" evidence="1">
    <location>
        <begin position="170"/>
        <end position="400"/>
    </location>
</feature>
<dbReference type="HOGENOM" id="CLU_707158_0_0_2"/>
<dbReference type="EMBL" id="CP009508">
    <property type="protein sequence ID" value="AKB38241.1"/>
    <property type="molecule type" value="Genomic_DNA"/>
</dbReference>
<dbReference type="Proteomes" id="UP000033123">
    <property type="component" value="Chromosome"/>
</dbReference>